<keyword evidence="2" id="KW-1185">Reference proteome</keyword>
<dbReference type="Proteomes" id="UP000605897">
    <property type="component" value="Unassembled WGS sequence"/>
</dbReference>
<comment type="caution">
    <text evidence="1">The sequence shown here is derived from an EMBL/GenBank/DDBJ whole genome shotgun (WGS) entry which is preliminary data.</text>
</comment>
<sequence>MAGLVRQIGTIALYWLTGTGASTARWFWEALRWVPRSAAEENTRPATVPALGRAGPAPRRAHLAVRVADRRLVPARPARSAPARSAYEGAGNPQLSDYRAVVEPSERPGWHGARVGSAACSASPVAMVCMKR</sequence>
<evidence type="ECO:0000313" key="2">
    <source>
        <dbReference type="Proteomes" id="UP000605897"/>
    </source>
</evidence>
<accession>A0ABQ3IQL3</accession>
<name>A0ABQ3IQL3_9PSEU</name>
<gene>
    <name evidence="1" type="ORF">GCM10017786_21840</name>
</gene>
<evidence type="ECO:0000313" key="1">
    <source>
        <dbReference type="EMBL" id="GHE89348.1"/>
    </source>
</evidence>
<dbReference type="RefSeq" id="WP_229874390.1">
    <property type="nucleotide sequence ID" value="NZ_BNAU01000002.1"/>
</dbReference>
<proteinExistence type="predicted"/>
<protein>
    <submittedName>
        <fullName evidence="1">Uncharacterized protein</fullName>
    </submittedName>
</protein>
<dbReference type="EMBL" id="BNAU01000002">
    <property type="protein sequence ID" value="GHE89348.1"/>
    <property type="molecule type" value="Genomic_DNA"/>
</dbReference>
<reference evidence="2" key="1">
    <citation type="journal article" date="2019" name="Int. J. Syst. Evol. Microbiol.">
        <title>The Global Catalogue of Microorganisms (GCM) 10K type strain sequencing project: providing services to taxonomists for standard genome sequencing and annotation.</title>
        <authorList>
            <consortium name="The Broad Institute Genomics Platform"/>
            <consortium name="The Broad Institute Genome Sequencing Center for Infectious Disease"/>
            <person name="Wu L."/>
            <person name="Ma J."/>
        </authorList>
    </citation>
    <scope>NUCLEOTIDE SEQUENCE [LARGE SCALE GENOMIC DNA]</scope>
    <source>
        <strain evidence="2">CGMCC 4.7677</strain>
    </source>
</reference>
<organism evidence="1 2">
    <name type="scientific">Amycolatopsis deserti</name>
    <dbReference type="NCBI Taxonomy" id="185696"/>
    <lineage>
        <taxon>Bacteria</taxon>
        <taxon>Bacillati</taxon>
        <taxon>Actinomycetota</taxon>
        <taxon>Actinomycetes</taxon>
        <taxon>Pseudonocardiales</taxon>
        <taxon>Pseudonocardiaceae</taxon>
        <taxon>Amycolatopsis</taxon>
    </lineage>
</organism>